<evidence type="ECO:0000313" key="3">
    <source>
        <dbReference type="Proteomes" id="UP000197019"/>
    </source>
</evidence>
<proteinExistence type="predicted"/>
<sequence>MKTHNMRIAMLLIMCSLSSGAWAHSGGGGGHGGGGFGGGGHGGGGYYGGLGLGFYGLGYGYPYYGGYGYGYPATVVTAPVTPPVYIQQSPAVTQHAPGYWYYCTHPAGYYPYIKACPSGWQPVAPTPPAP</sequence>
<accession>A0A1Z4C420</accession>
<evidence type="ECO:0000256" key="1">
    <source>
        <dbReference type="SAM" id="SignalP"/>
    </source>
</evidence>
<evidence type="ECO:0000313" key="2">
    <source>
        <dbReference type="EMBL" id="ASF48296.1"/>
    </source>
</evidence>
<feature type="chain" id="PRO_5013323455" description="Proline-rich region" evidence="1">
    <location>
        <begin position="24"/>
        <end position="130"/>
    </location>
</feature>
<dbReference type="Proteomes" id="UP000197019">
    <property type="component" value="Chromosome"/>
</dbReference>
<dbReference type="KEGG" id="mpsy:CEK71_20745"/>
<keyword evidence="3" id="KW-1185">Reference proteome</keyword>
<gene>
    <name evidence="2" type="ORF">CEK71_20745</name>
</gene>
<dbReference type="RefSeq" id="WP_088621166.1">
    <property type="nucleotide sequence ID" value="NZ_CP022129.1"/>
</dbReference>
<reference evidence="2 3" key="1">
    <citation type="submission" date="2017-06" db="EMBL/GenBank/DDBJ databases">
        <title>Genome Sequencing of the methanotroph Methylovulum psychrotolerants str. HV10-M2 isolated from a high-altitude environment.</title>
        <authorList>
            <person name="Mateos-Rivera A."/>
        </authorList>
    </citation>
    <scope>NUCLEOTIDE SEQUENCE [LARGE SCALE GENOMIC DNA]</scope>
    <source>
        <strain evidence="2 3">HV10_M2</strain>
    </source>
</reference>
<feature type="signal peptide" evidence="1">
    <location>
        <begin position="1"/>
        <end position="23"/>
    </location>
</feature>
<protein>
    <recommendedName>
        <fullName evidence="4">Proline-rich region</fullName>
    </recommendedName>
</protein>
<organism evidence="2 3">
    <name type="scientific">Methylovulum psychrotolerans</name>
    <dbReference type="NCBI Taxonomy" id="1704499"/>
    <lineage>
        <taxon>Bacteria</taxon>
        <taxon>Pseudomonadati</taxon>
        <taxon>Pseudomonadota</taxon>
        <taxon>Gammaproteobacteria</taxon>
        <taxon>Methylococcales</taxon>
        <taxon>Methylococcaceae</taxon>
        <taxon>Methylovulum</taxon>
    </lineage>
</organism>
<dbReference type="AlphaFoldDB" id="A0A1Z4C420"/>
<dbReference type="EMBL" id="CP022129">
    <property type="protein sequence ID" value="ASF48296.1"/>
    <property type="molecule type" value="Genomic_DNA"/>
</dbReference>
<dbReference type="OrthoDB" id="5397649at2"/>
<name>A0A1Z4C420_9GAMM</name>
<keyword evidence="1" id="KW-0732">Signal</keyword>
<evidence type="ECO:0008006" key="4">
    <source>
        <dbReference type="Google" id="ProtNLM"/>
    </source>
</evidence>